<reference evidence="2 3" key="1">
    <citation type="journal article" date="2019" name="Commun. Biol.">
        <title>The bagworm genome reveals a unique fibroin gene that provides high tensile strength.</title>
        <authorList>
            <person name="Kono N."/>
            <person name="Nakamura H."/>
            <person name="Ohtoshi R."/>
            <person name="Tomita M."/>
            <person name="Numata K."/>
            <person name="Arakawa K."/>
        </authorList>
    </citation>
    <scope>NUCLEOTIDE SEQUENCE [LARGE SCALE GENOMIC DNA]</scope>
</reference>
<accession>A0A4C1XUH1</accession>
<sequence length="90" mass="9822">MYCGRRNRHSQGHDCERTQSTTLHARADLVELTFGNMSDSVYAPGEAFGVVRVLDIDSISSSSSDGRPVSKNIGVAPERTEFDPDHGRVA</sequence>
<gene>
    <name evidence="2" type="ORF">EVAR_79038_1</name>
</gene>
<protein>
    <submittedName>
        <fullName evidence="2">Uncharacterized protein</fullName>
    </submittedName>
</protein>
<feature type="compositionally biased region" description="Basic and acidic residues" evidence="1">
    <location>
        <begin position="78"/>
        <end position="90"/>
    </location>
</feature>
<evidence type="ECO:0000313" key="3">
    <source>
        <dbReference type="Proteomes" id="UP000299102"/>
    </source>
</evidence>
<comment type="caution">
    <text evidence="2">The sequence shown here is derived from an EMBL/GenBank/DDBJ whole genome shotgun (WGS) entry which is preliminary data.</text>
</comment>
<dbReference type="EMBL" id="BGZK01000964">
    <property type="protein sequence ID" value="GBP66683.1"/>
    <property type="molecule type" value="Genomic_DNA"/>
</dbReference>
<organism evidence="2 3">
    <name type="scientific">Eumeta variegata</name>
    <name type="common">Bagworm moth</name>
    <name type="synonym">Eumeta japonica</name>
    <dbReference type="NCBI Taxonomy" id="151549"/>
    <lineage>
        <taxon>Eukaryota</taxon>
        <taxon>Metazoa</taxon>
        <taxon>Ecdysozoa</taxon>
        <taxon>Arthropoda</taxon>
        <taxon>Hexapoda</taxon>
        <taxon>Insecta</taxon>
        <taxon>Pterygota</taxon>
        <taxon>Neoptera</taxon>
        <taxon>Endopterygota</taxon>
        <taxon>Lepidoptera</taxon>
        <taxon>Glossata</taxon>
        <taxon>Ditrysia</taxon>
        <taxon>Tineoidea</taxon>
        <taxon>Psychidae</taxon>
        <taxon>Oiketicinae</taxon>
        <taxon>Eumeta</taxon>
    </lineage>
</organism>
<dbReference type="AlphaFoldDB" id="A0A4C1XUH1"/>
<evidence type="ECO:0000256" key="1">
    <source>
        <dbReference type="SAM" id="MobiDB-lite"/>
    </source>
</evidence>
<feature type="region of interest" description="Disordered" evidence="1">
    <location>
        <begin position="59"/>
        <end position="90"/>
    </location>
</feature>
<evidence type="ECO:0000313" key="2">
    <source>
        <dbReference type="EMBL" id="GBP66683.1"/>
    </source>
</evidence>
<proteinExistence type="predicted"/>
<dbReference type="Proteomes" id="UP000299102">
    <property type="component" value="Unassembled WGS sequence"/>
</dbReference>
<keyword evidence="3" id="KW-1185">Reference proteome</keyword>
<name>A0A4C1XUH1_EUMVA</name>